<dbReference type="SUPFAM" id="SSF53474">
    <property type="entry name" value="alpha/beta-Hydrolases"/>
    <property type="match status" value="1"/>
</dbReference>
<dbReference type="PANTHER" id="PTHR43194">
    <property type="entry name" value="HYDROLASE ALPHA/BETA FOLD FAMILY"/>
    <property type="match status" value="1"/>
</dbReference>
<dbReference type="InterPro" id="IPR050228">
    <property type="entry name" value="Carboxylesterase_BioH"/>
</dbReference>
<dbReference type="InterPro" id="IPR029058">
    <property type="entry name" value="AB_hydrolase_fold"/>
</dbReference>
<keyword evidence="3" id="KW-1185">Reference proteome</keyword>
<dbReference type="PANTHER" id="PTHR43194:SF2">
    <property type="entry name" value="PEROXISOMAL MEMBRANE PROTEIN LPX1"/>
    <property type="match status" value="1"/>
</dbReference>
<dbReference type="AlphaFoldDB" id="A0A917PH91"/>
<dbReference type="EMBL" id="BMOE01000007">
    <property type="protein sequence ID" value="GGJ77966.1"/>
    <property type="molecule type" value="Genomic_DNA"/>
</dbReference>
<dbReference type="GO" id="GO:0016787">
    <property type="term" value="F:hydrolase activity"/>
    <property type="evidence" value="ECO:0007669"/>
    <property type="project" value="UniProtKB-KW"/>
</dbReference>
<feature type="domain" description="AB hydrolase-1" evidence="1">
    <location>
        <begin position="15"/>
        <end position="235"/>
    </location>
</feature>
<evidence type="ECO:0000313" key="3">
    <source>
        <dbReference type="Proteomes" id="UP000635726"/>
    </source>
</evidence>
<dbReference type="Gene3D" id="3.40.50.1820">
    <property type="entry name" value="alpha/beta hydrolase"/>
    <property type="match status" value="1"/>
</dbReference>
<name>A0A917PH91_9DEIO</name>
<dbReference type="Pfam" id="PF12697">
    <property type="entry name" value="Abhydrolase_6"/>
    <property type="match status" value="1"/>
</dbReference>
<evidence type="ECO:0000313" key="2">
    <source>
        <dbReference type="EMBL" id="GGJ77966.1"/>
    </source>
</evidence>
<keyword evidence="2" id="KW-0378">Hydrolase</keyword>
<comment type="caution">
    <text evidence="2">The sequence shown here is derived from an EMBL/GenBank/DDBJ whole genome shotgun (WGS) entry which is preliminary data.</text>
</comment>
<protein>
    <submittedName>
        <fullName evidence="2">Alpha/beta hydrolase</fullName>
    </submittedName>
</protein>
<accession>A0A917PH91</accession>
<organism evidence="2 3">
    <name type="scientific">Deinococcus aquiradiocola</name>
    <dbReference type="NCBI Taxonomy" id="393059"/>
    <lineage>
        <taxon>Bacteria</taxon>
        <taxon>Thermotogati</taxon>
        <taxon>Deinococcota</taxon>
        <taxon>Deinococci</taxon>
        <taxon>Deinococcales</taxon>
        <taxon>Deinococcaceae</taxon>
        <taxon>Deinococcus</taxon>
    </lineage>
</organism>
<gene>
    <name evidence="2" type="ORF">GCM10008939_22510</name>
</gene>
<sequence length="247" mass="25954">MTIPTPEPAPARHLIAVHGNFASAAWWDDLQAAPPDGWTVHAPNLPGFAGTPQDGEVSVPRYAAWLNHYIEERGLTRPVLLGHSLGGAVVMEAARQSPGTCAGLVLAASAPPGGLITPEENYPVLDLLPGHAALLELSLAALFPSGRPANFGQLLHDAARMAAPLYTGNARALAAWSVDPALLRGLPVLVLGGELDALITPQMVRAHGDALGVPARILPGVGHGFPQEAPERLLEELRHFLPRTLHA</sequence>
<dbReference type="PRINTS" id="PR00111">
    <property type="entry name" value="ABHYDROLASE"/>
</dbReference>
<proteinExistence type="predicted"/>
<dbReference type="Proteomes" id="UP000635726">
    <property type="component" value="Unassembled WGS sequence"/>
</dbReference>
<evidence type="ECO:0000259" key="1">
    <source>
        <dbReference type="Pfam" id="PF12697"/>
    </source>
</evidence>
<reference evidence="2" key="2">
    <citation type="submission" date="2020-09" db="EMBL/GenBank/DDBJ databases">
        <authorList>
            <person name="Sun Q."/>
            <person name="Ohkuma M."/>
        </authorList>
    </citation>
    <scope>NUCLEOTIDE SEQUENCE</scope>
    <source>
        <strain evidence="2">JCM 14371</strain>
    </source>
</reference>
<dbReference type="RefSeq" id="WP_188963383.1">
    <property type="nucleotide sequence ID" value="NZ_BMOE01000007.1"/>
</dbReference>
<reference evidence="2" key="1">
    <citation type="journal article" date="2014" name="Int. J. Syst. Evol. Microbiol.">
        <title>Complete genome sequence of Corynebacterium casei LMG S-19264T (=DSM 44701T), isolated from a smear-ripened cheese.</title>
        <authorList>
            <consortium name="US DOE Joint Genome Institute (JGI-PGF)"/>
            <person name="Walter F."/>
            <person name="Albersmeier A."/>
            <person name="Kalinowski J."/>
            <person name="Ruckert C."/>
        </authorList>
    </citation>
    <scope>NUCLEOTIDE SEQUENCE</scope>
    <source>
        <strain evidence="2">JCM 14371</strain>
    </source>
</reference>
<dbReference type="InterPro" id="IPR000073">
    <property type="entry name" value="AB_hydrolase_1"/>
</dbReference>